<sequence length="81" mass="9217">MTDKQIVEKATVIGEKYFIDNYGVEVEFVDSQVMASYITTRVVLYGYIVGKEEDKIKISLDYRDFEVTGTGIPLDLKKIGE</sequence>
<dbReference type="Proteomes" id="UP000810207">
    <property type="component" value="Unassembled WGS sequence"/>
</dbReference>
<evidence type="ECO:0000313" key="2">
    <source>
        <dbReference type="Proteomes" id="UP000810207"/>
    </source>
</evidence>
<organism evidence="1 2">
    <name type="scientific">Paenibacillus xylanexedens</name>
    <dbReference type="NCBI Taxonomy" id="528191"/>
    <lineage>
        <taxon>Bacteria</taxon>
        <taxon>Bacillati</taxon>
        <taxon>Bacillota</taxon>
        <taxon>Bacilli</taxon>
        <taxon>Bacillales</taxon>
        <taxon>Paenibacillaceae</taxon>
        <taxon>Paenibacillus</taxon>
    </lineage>
</organism>
<gene>
    <name evidence="1" type="ORF">J2Z28_005138</name>
</gene>
<dbReference type="EMBL" id="JAGIKV010000023">
    <property type="protein sequence ID" value="MBP2248455.1"/>
    <property type="molecule type" value="Genomic_DNA"/>
</dbReference>
<name>A0ABS4RZZ7_PAEXY</name>
<evidence type="ECO:0000313" key="1">
    <source>
        <dbReference type="EMBL" id="MBP2248455.1"/>
    </source>
</evidence>
<dbReference type="RefSeq" id="WP_152417141.1">
    <property type="nucleotide sequence ID" value="NZ_CBCSLC010000018.1"/>
</dbReference>
<protein>
    <recommendedName>
        <fullName evidence="3">Phage protein</fullName>
    </recommendedName>
</protein>
<accession>A0ABS4RZZ7</accession>
<keyword evidence="2" id="KW-1185">Reference proteome</keyword>
<evidence type="ECO:0008006" key="3">
    <source>
        <dbReference type="Google" id="ProtNLM"/>
    </source>
</evidence>
<comment type="caution">
    <text evidence="1">The sequence shown here is derived from an EMBL/GenBank/DDBJ whole genome shotgun (WGS) entry which is preliminary data.</text>
</comment>
<proteinExistence type="predicted"/>
<reference evidence="1 2" key="1">
    <citation type="submission" date="2021-03" db="EMBL/GenBank/DDBJ databases">
        <title>Genomic Encyclopedia of Type Strains, Phase IV (KMG-IV): sequencing the most valuable type-strain genomes for metagenomic binning, comparative biology and taxonomic classification.</title>
        <authorList>
            <person name="Goeker M."/>
        </authorList>
    </citation>
    <scope>NUCLEOTIDE SEQUENCE [LARGE SCALE GENOMIC DNA]</scope>
    <source>
        <strain evidence="1 2">DSM 21292</strain>
    </source>
</reference>